<evidence type="ECO:0000313" key="2">
    <source>
        <dbReference type="EMBL" id="KAK6538347.1"/>
    </source>
</evidence>
<accession>A0AAV9X9L4</accession>
<name>A0AAV9X9L4_9PEZI</name>
<feature type="region of interest" description="Disordered" evidence="1">
    <location>
        <begin position="1"/>
        <end position="26"/>
    </location>
</feature>
<feature type="compositionally biased region" description="Basic and acidic residues" evidence="1">
    <location>
        <begin position="194"/>
        <end position="206"/>
    </location>
</feature>
<feature type="compositionally biased region" description="Basic residues" evidence="1">
    <location>
        <begin position="15"/>
        <end position="25"/>
    </location>
</feature>
<feature type="compositionally biased region" description="Basic residues" evidence="1">
    <location>
        <begin position="207"/>
        <end position="217"/>
    </location>
</feature>
<proteinExistence type="predicted"/>
<sequence>MYNNLDKMVQETRRPTKKKARRPSFRNKQEEVEWMAHLVMEASAAEFDRLSDGFFGSGFQNHSTESQYTAFNKVVHPKHAKVDIQEWLFDTESPYTHSVASSSQQFQTNTLTPCGYNREQYLHSSRNIAYDFPMEVMMHGENPRSCSTRISRRKKDVGKDIEELAEEEEENVKLEREFRKLGISKQTSRRRRSAKVENNDASEYKAPRKGGKKSPID</sequence>
<keyword evidence="3" id="KW-1185">Reference proteome</keyword>
<comment type="caution">
    <text evidence="2">The sequence shown here is derived from an EMBL/GenBank/DDBJ whole genome shotgun (WGS) entry which is preliminary data.</text>
</comment>
<dbReference type="EMBL" id="JAVHJO010000008">
    <property type="protein sequence ID" value="KAK6538347.1"/>
    <property type="molecule type" value="Genomic_DNA"/>
</dbReference>
<dbReference type="Proteomes" id="UP001365542">
    <property type="component" value="Unassembled WGS sequence"/>
</dbReference>
<evidence type="ECO:0000256" key="1">
    <source>
        <dbReference type="SAM" id="MobiDB-lite"/>
    </source>
</evidence>
<protein>
    <submittedName>
        <fullName evidence="2">Uncharacterized protein</fullName>
    </submittedName>
</protein>
<feature type="region of interest" description="Disordered" evidence="1">
    <location>
        <begin position="178"/>
        <end position="217"/>
    </location>
</feature>
<organism evidence="2 3">
    <name type="scientific">Orbilia ellipsospora</name>
    <dbReference type="NCBI Taxonomy" id="2528407"/>
    <lineage>
        <taxon>Eukaryota</taxon>
        <taxon>Fungi</taxon>
        <taxon>Dikarya</taxon>
        <taxon>Ascomycota</taxon>
        <taxon>Pezizomycotina</taxon>
        <taxon>Orbiliomycetes</taxon>
        <taxon>Orbiliales</taxon>
        <taxon>Orbiliaceae</taxon>
        <taxon>Orbilia</taxon>
    </lineage>
</organism>
<reference evidence="2 3" key="1">
    <citation type="submission" date="2019-10" db="EMBL/GenBank/DDBJ databases">
        <authorList>
            <person name="Palmer J.M."/>
        </authorList>
    </citation>
    <scope>NUCLEOTIDE SEQUENCE [LARGE SCALE GENOMIC DNA]</scope>
    <source>
        <strain evidence="2 3">TWF694</strain>
    </source>
</reference>
<gene>
    <name evidence="2" type="ORF">TWF694_011226</name>
</gene>
<evidence type="ECO:0000313" key="3">
    <source>
        <dbReference type="Proteomes" id="UP001365542"/>
    </source>
</evidence>
<dbReference type="AlphaFoldDB" id="A0AAV9X9L4"/>